<evidence type="ECO:0000313" key="1">
    <source>
        <dbReference type="EMBL" id="VDK50781.1"/>
    </source>
</evidence>
<keyword evidence="2" id="KW-1185">Reference proteome</keyword>
<reference evidence="1 2" key="1">
    <citation type="submission" date="2018-11" db="EMBL/GenBank/DDBJ databases">
        <authorList>
            <consortium name="Pathogen Informatics"/>
        </authorList>
    </citation>
    <scope>NUCLEOTIDE SEQUENCE [LARGE SCALE GENOMIC DNA]</scope>
</reference>
<dbReference type="Proteomes" id="UP000281553">
    <property type="component" value="Unassembled WGS sequence"/>
</dbReference>
<proteinExistence type="predicted"/>
<dbReference type="EMBL" id="UYRU01015088">
    <property type="protein sequence ID" value="VDK50781.1"/>
    <property type="molecule type" value="Genomic_DNA"/>
</dbReference>
<sequence>MVQLEINCPNGELRGIAMTAENGLVPIELRPGIEPLARSSKFRLPNKT</sequence>
<evidence type="ECO:0000313" key="2">
    <source>
        <dbReference type="Proteomes" id="UP000281553"/>
    </source>
</evidence>
<name>A0A3P6S835_DIBLA</name>
<protein>
    <submittedName>
        <fullName evidence="1">Uncharacterized protein</fullName>
    </submittedName>
</protein>
<gene>
    <name evidence="1" type="ORF">DILT_LOCUS1810</name>
</gene>
<dbReference type="AlphaFoldDB" id="A0A3P6S835"/>
<accession>A0A3P6S835</accession>
<organism evidence="1 2">
    <name type="scientific">Dibothriocephalus latus</name>
    <name type="common">Fish tapeworm</name>
    <name type="synonym">Diphyllobothrium latum</name>
    <dbReference type="NCBI Taxonomy" id="60516"/>
    <lineage>
        <taxon>Eukaryota</taxon>
        <taxon>Metazoa</taxon>
        <taxon>Spiralia</taxon>
        <taxon>Lophotrochozoa</taxon>
        <taxon>Platyhelminthes</taxon>
        <taxon>Cestoda</taxon>
        <taxon>Eucestoda</taxon>
        <taxon>Diphyllobothriidea</taxon>
        <taxon>Diphyllobothriidae</taxon>
        <taxon>Dibothriocephalus</taxon>
    </lineage>
</organism>